<comment type="cofactor">
    <cofactor evidence="8">
        <name>Mg(2+)</name>
        <dbReference type="ChEBI" id="CHEBI:18420"/>
    </cofactor>
</comment>
<dbReference type="HAMAP" id="MF_00101">
    <property type="entry name" value="AcpS"/>
    <property type="match status" value="1"/>
</dbReference>
<dbReference type="Proteomes" id="UP001177160">
    <property type="component" value="Unassembled WGS sequence"/>
</dbReference>
<organism evidence="10 11">
    <name type="scientific">Paracholeplasma manati</name>
    <dbReference type="NCBI Taxonomy" id="591373"/>
    <lineage>
        <taxon>Bacteria</taxon>
        <taxon>Bacillati</taxon>
        <taxon>Mycoplasmatota</taxon>
        <taxon>Mollicutes</taxon>
        <taxon>Acholeplasmatales</taxon>
        <taxon>Acholeplasmataceae</taxon>
        <taxon>Paracholeplasma</taxon>
    </lineage>
</organism>
<comment type="catalytic activity">
    <reaction evidence="8">
        <text>apo-[ACP] + CoA = holo-[ACP] + adenosine 3',5'-bisphosphate + H(+)</text>
        <dbReference type="Rhea" id="RHEA:12068"/>
        <dbReference type="Rhea" id="RHEA-COMP:9685"/>
        <dbReference type="Rhea" id="RHEA-COMP:9690"/>
        <dbReference type="ChEBI" id="CHEBI:15378"/>
        <dbReference type="ChEBI" id="CHEBI:29999"/>
        <dbReference type="ChEBI" id="CHEBI:57287"/>
        <dbReference type="ChEBI" id="CHEBI:58343"/>
        <dbReference type="ChEBI" id="CHEBI:64479"/>
        <dbReference type="EC" id="2.7.8.7"/>
    </reaction>
</comment>
<evidence type="ECO:0000259" key="9">
    <source>
        <dbReference type="Pfam" id="PF01648"/>
    </source>
</evidence>
<dbReference type="Pfam" id="PF01648">
    <property type="entry name" value="ACPS"/>
    <property type="match status" value="1"/>
</dbReference>
<feature type="binding site" evidence="8">
    <location>
        <position position="56"/>
    </location>
    <ligand>
        <name>Mg(2+)</name>
        <dbReference type="ChEBI" id="CHEBI:18420"/>
    </ligand>
</feature>
<keyword evidence="11" id="KW-1185">Reference proteome</keyword>
<keyword evidence="5 8" id="KW-0460">Magnesium</keyword>
<dbReference type="EC" id="2.7.8.7" evidence="8"/>
<comment type="caution">
    <text evidence="10">The sequence shown here is derived from an EMBL/GenBank/DDBJ whole genome shotgun (WGS) entry which is preliminary data.</text>
</comment>
<comment type="subcellular location">
    <subcellularLocation>
        <location evidence="8">Cytoplasm</location>
    </subcellularLocation>
</comment>
<dbReference type="Gene3D" id="3.90.470.20">
    <property type="entry name" value="4'-phosphopantetheinyl transferase domain"/>
    <property type="match status" value="1"/>
</dbReference>
<keyword evidence="4 8" id="KW-0276">Fatty acid metabolism</keyword>
<keyword evidence="6 8" id="KW-0443">Lipid metabolism</keyword>
<evidence type="ECO:0000256" key="1">
    <source>
        <dbReference type="ARBA" id="ARBA00022516"/>
    </source>
</evidence>
<evidence type="ECO:0000256" key="4">
    <source>
        <dbReference type="ARBA" id="ARBA00022832"/>
    </source>
</evidence>
<feature type="domain" description="4'-phosphopantetheinyl transferase" evidence="9">
    <location>
        <begin position="5"/>
        <end position="112"/>
    </location>
</feature>
<gene>
    <name evidence="8 10" type="primary">acpS</name>
    <name evidence="10" type="ORF">N7548_00790</name>
</gene>
<keyword evidence="3 8" id="KW-0479">Metal-binding</keyword>
<evidence type="ECO:0000256" key="2">
    <source>
        <dbReference type="ARBA" id="ARBA00022679"/>
    </source>
</evidence>
<name>A0ABT2Y3P8_9MOLU</name>
<keyword evidence="1 8" id="KW-0444">Lipid biosynthesis</keyword>
<evidence type="ECO:0000256" key="6">
    <source>
        <dbReference type="ARBA" id="ARBA00023098"/>
    </source>
</evidence>
<keyword evidence="7 8" id="KW-0275">Fatty acid biosynthesis</keyword>
<dbReference type="RefSeq" id="WP_263607473.1">
    <property type="nucleotide sequence ID" value="NZ_JAOVQM010000001.1"/>
</dbReference>
<dbReference type="SUPFAM" id="SSF56214">
    <property type="entry name" value="4'-phosphopantetheinyl transferase"/>
    <property type="match status" value="1"/>
</dbReference>
<reference evidence="10" key="1">
    <citation type="submission" date="2022-09" db="EMBL/GenBank/DDBJ databases">
        <title>Novel Mycoplasma species identified in domestic and wild animals.</title>
        <authorList>
            <person name="Volokhov D.V."/>
            <person name="Furtak V.A."/>
            <person name="Zagorodnyaya T.A."/>
        </authorList>
    </citation>
    <scope>NUCLEOTIDE SEQUENCE</scope>
    <source>
        <strain evidence="10">Oakley</strain>
    </source>
</reference>
<evidence type="ECO:0000313" key="11">
    <source>
        <dbReference type="Proteomes" id="UP001177160"/>
    </source>
</evidence>
<keyword evidence="8" id="KW-0963">Cytoplasm</keyword>
<dbReference type="GO" id="GO:0008897">
    <property type="term" value="F:holo-[acyl-carrier-protein] synthase activity"/>
    <property type="evidence" value="ECO:0007669"/>
    <property type="project" value="UniProtKB-EC"/>
</dbReference>
<keyword evidence="2 8" id="KW-0808">Transferase</keyword>
<dbReference type="InterPro" id="IPR004568">
    <property type="entry name" value="Ppantetheine-prot_Trfase_dom"/>
</dbReference>
<dbReference type="NCBIfam" id="TIGR00556">
    <property type="entry name" value="pantethn_trn"/>
    <property type="match status" value="1"/>
</dbReference>
<evidence type="ECO:0000256" key="8">
    <source>
        <dbReference type="HAMAP-Rule" id="MF_00101"/>
    </source>
</evidence>
<evidence type="ECO:0000256" key="7">
    <source>
        <dbReference type="ARBA" id="ARBA00023160"/>
    </source>
</evidence>
<sequence>MMTTGIDLVEINRIRALYSTAFIERILSKKERQFFEDIQNESRRFTFLAGRFAAKEALFKALKKGDKTMNFADITILNDEDGAPYIESFPKGQLYKTELSISHTDLYAVAIVLLEIKE</sequence>
<comment type="similarity">
    <text evidence="8">Belongs to the P-Pant transferase superfamily. AcpS family.</text>
</comment>
<dbReference type="InterPro" id="IPR037143">
    <property type="entry name" value="4-PPantetheinyl_Trfase_dom_sf"/>
</dbReference>
<dbReference type="InterPro" id="IPR008278">
    <property type="entry name" value="4-PPantetheinyl_Trfase_dom"/>
</dbReference>
<evidence type="ECO:0000313" key="10">
    <source>
        <dbReference type="EMBL" id="MCV2231361.1"/>
    </source>
</evidence>
<accession>A0ABT2Y3P8</accession>
<dbReference type="EMBL" id="JAOVQM010000001">
    <property type="protein sequence ID" value="MCV2231361.1"/>
    <property type="molecule type" value="Genomic_DNA"/>
</dbReference>
<dbReference type="NCBIfam" id="TIGR00516">
    <property type="entry name" value="acpS"/>
    <property type="match status" value="1"/>
</dbReference>
<feature type="binding site" evidence="8">
    <location>
        <position position="7"/>
    </location>
    <ligand>
        <name>Mg(2+)</name>
        <dbReference type="ChEBI" id="CHEBI:18420"/>
    </ligand>
</feature>
<dbReference type="InterPro" id="IPR002582">
    <property type="entry name" value="ACPS"/>
</dbReference>
<evidence type="ECO:0000256" key="5">
    <source>
        <dbReference type="ARBA" id="ARBA00022842"/>
    </source>
</evidence>
<protein>
    <recommendedName>
        <fullName evidence="8">Holo-[acyl-carrier-protein] synthase</fullName>
        <shortName evidence="8">Holo-ACP synthase</shortName>
        <ecNumber evidence="8">2.7.8.7</ecNumber>
    </recommendedName>
    <alternativeName>
        <fullName evidence="8">4'-phosphopantetheinyl transferase AcpS</fullName>
    </alternativeName>
</protein>
<comment type="function">
    <text evidence="8">Transfers the 4'-phosphopantetheine moiety from coenzyme A to a Ser of acyl-carrier-protein.</text>
</comment>
<evidence type="ECO:0000256" key="3">
    <source>
        <dbReference type="ARBA" id="ARBA00022723"/>
    </source>
</evidence>
<proteinExistence type="inferred from homology"/>